<reference evidence="2" key="2">
    <citation type="submission" date="2015-01" db="EMBL/GenBank/DDBJ databases">
        <title>Evolutionary Origins and Diversification of the Mycorrhizal Mutualists.</title>
        <authorList>
            <consortium name="DOE Joint Genome Institute"/>
            <consortium name="Mycorrhizal Genomics Consortium"/>
            <person name="Kohler A."/>
            <person name="Kuo A."/>
            <person name="Nagy L.G."/>
            <person name="Floudas D."/>
            <person name="Copeland A."/>
            <person name="Barry K.W."/>
            <person name="Cichocki N."/>
            <person name="Veneault-Fourrey C."/>
            <person name="LaButti K."/>
            <person name="Lindquist E.A."/>
            <person name="Lipzen A."/>
            <person name="Lundell T."/>
            <person name="Morin E."/>
            <person name="Murat C."/>
            <person name="Riley R."/>
            <person name="Ohm R."/>
            <person name="Sun H."/>
            <person name="Tunlid A."/>
            <person name="Henrissat B."/>
            <person name="Grigoriev I.V."/>
            <person name="Hibbett D.S."/>
            <person name="Martin F."/>
        </authorList>
    </citation>
    <scope>NUCLEOTIDE SEQUENCE [LARGE SCALE GENOMIC DNA]</scope>
    <source>
        <strain evidence="2">Marx 270</strain>
    </source>
</reference>
<dbReference type="AlphaFoldDB" id="A0A0C3NYM4"/>
<evidence type="ECO:0000313" key="2">
    <source>
        <dbReference type="Proteomes" id="UP000054217"/>
    </source>
</evidence>
<organism evidence="1 2">
    <name type="scientific">Pisolithus tinctorius Marx 270</name>
    <dbReference type="NCBI Taxonomy" id="870435"/>
    <lineage>
        <taxon>Eukaryota</taxon>
        <taxon>Fungi</taxon>
        <taxon>Dikarya</taxon>
        <taxon>Basidiomycota</taxon>
        <taxon>Agaricomycotina</taxon>
        <taxon>Agaricomycetes</taxon>
        <taxon>Agaricomycetidae</taxon>
        <taxon>Boletales</taxon>
        <taxon>Sclerodermatineae</taxon>
        <taxon>Pisolithaceae</taxon>
        <taxon>Pisolithus</taxon>
    </lineage>
</organism>
<keyword evidence="2" id="KW-1185">Reference proteome</keyword>
<accession>A0A0C3NYM4</accession>
<name>A0A0C3NYM4_PISTI</name>
<sequence>MHVCIDTNVLPQTSTAHTSGRSPGVPMGQRVIAQTQQFRLPRIPQLRHQALLLRERMLLKFLSNQSVGWSSLPRQWAAFFVHNARECALWHLRGDCKL</sequence>
<dbReference type="HOGENOM" id="CLU_2334507_0_0_1"/>
<dbReference type="EMBL" id="KN831965">
    <property type="protein sequence ID" value="KIO05910.1"/>
    <property type="molecule type" value="Genomic_DNA"/>
</dbReference>
<dbReference type="InParanoid" id="A0A0C3NYM4"/>
<dbReference type="Proteomes" id="UP000054217">
    <property type="component" value="Unassembled WGS sequence"/>
</dbReference>
<reference evidence="1 2" key="1">
    <citation type="submission" date="2014-04" db="EMBL/GenBank/DDBJ databases">
        <authorList>
            <consortium name="DOE Joint Genome Institute"/>
            <person name="Kuo A."/>
            <person name="Kohler A."/>
            <person name="Costa M.D."/>
            <person name="Nagy L.G."/>
            <person name="Floudas D."/>
            <person name="Copeland A."/>
            <person name="Barry K.W."/>
            <person name="Cichocki N."/>
            <person name="Veneault-Fourrey C."/>
            <person name="LaButti K."/>
            <person name="Lindquist E.A."/>
            <person name="Lipzen A."/>
            <person name="Lundell T."/>
            <person name="Morin E."/>
            <person name="Murat C."/>
            <person name="Sun H."/>
            <person name="Tunlid A."/>
            <person name="Henrissat B."/>
            <person name="Grigoriev I.V."/>
            <person name="Hibbett D.S."/>
            <person name="Martin F."/>
            <person name="Nordberg H.P."/>
            <person name="Cantor M.N."/>
            <person name="Hua S.X."/>
        </authorList>
    </citation>
    <scope>NUCLEOTIDE SEQUENCE [LARGE SCALE GENOMIC DNA]</scope>
    <source>
        <strain evidence="1 2">Marx 270</strain>
    </source>
</reference>
<gene>
    <name evidence="1" type="ORF">M404DRAFT_508052</name>
</gene>
<evidence type="ECO:0000313" key="1">
    <source>
        <dbReference type="EMBL" id="KIO05910.1"/>
    </source>
</evidence>
<proteinExistence type="predicted"/>
<protein>
    <submittedName>
        <fullName evidence="1">Uncharacterized protein</fullName>
    </submittedName>
</protein>